<evidence type="ECO:0000313" key="3">
    <source>
        <dbReference type="EMBL" id="OAE24414.1"/>
    </source>
</evidence>
<dbReference type="SUPFAM" id="SSF52047">
    <property type="entry name" value="RNI-like"/>
    <property type="match status" value="1"/>
</dbReference>
<evidence type="ECO:0000259" key="1">
    <source>
        <dbReference type="SMART" id="SM00256"/>
    </source>
</evidence>
<name>A0A176VUD6_MARPO</name>
<dbReference type="EMBL" id="LVLJ01002607">
    <property type="protein sequence ID" value="OAE24414.1"/>
    <property type="molecule type" value="Genomic_DNA"/>
</dbReference>
<evidence type="ECO:0000313" key="2">
    <source>
        <dbReference type="EMBL" id="BBN06547.1"/>
    </source>
</evidence>
<evidence type="ECO:0000313" key="5">
    <source>
        <dbReference type="Proteomes" id="UP001162541"/>
    </source>
</evidence>
<reference evidence="3 4" key="1">
    <citation type="submission" date="2016-03" db="EMBL/GenBank/DDBJ databases">
        <title>Mechanisms controlling the formation of the plant cell surface in tip-growing cells are functionally conserved among land plants.</title>
        <authorList>
            <person name="Honkanen S."/>
            <person name="Jones V.A."/>
            <person name="Morieri G."/>
            <person name="Champion C."/>
            <person name="Hetherington A.J."/>
            <person name="Kelly S."/>
            <person name="Saint-Marcoux D."/>
            <person name="Proust H."/>
            <person name="Prescott H."/>
            <person name="Dolan L."/>
        </authorList>
    </citation>
    <scope>NUCLEOTIDE SEQUENCE [LARGE SCALE GENOMIC DNA]</scope>
    <source>
        <strain evidence="4">cv. Tak-1 and cv. Tak-2</strain>
        <tissue evidence="3">Whole gametophyte</tissue>
    </source>
</reference>
<keyword evidence="4" id="KW-1185">Reference proteome</keyword>
<dbReference type="InterPro" id="IPR001810">
    <property type="entry name" value="F-box_dom"/>
</dbReference>
<feature type="domain" description="F-box" evidence="1">
    <location>
        <begin position="23"/>
        <end position="63"/>
    </location>
</feature>
<dbReference type="Gene3D" id="3.80.10.10">
    <property type="entry name" value="Ribonuclease Inhibitor"/>
    <property type="match status" value="2"/>
</dbReference>
<organism evidence="3 4">
    <name type="scientific">Marchantia polymorpha subsp. ruderalis</name>
    <dbReference type="NCBI Taxonomy" id="1480154"/>
    <lineage>
        <taxon>Eukaryota</taxon>
        <taxon>Viridiplantae</taxon>
        <taxon>Streptophyta</taxon>
        <taxon>Embryophyta</taxon>
        <taxon>Marchantiophyta</taxon>
        <taxon>Marchantiopsida</taxon>
        <taxon>Marchantiidae</taxon>
        <taxon>Marchantiales</taxon>
        <taxon>Marchantiaceae</taxon>
        <taxon>Marchantia</taxon>
    </lineage>
</organism>
<reference evidence="5" key="3">
    <citation type="journal article" date="2020" name="Curr. Biol.">
        <title>Chromatin organization in early land plants reveals an ancestral association between H3K27me3, transposons, and constitutive heterochromatin.</title>
        <authorList>
            <person name="Montgomery S.A."/>
            <person name="Tanizawa Y."/>
            <person name="Galik B."/>
            <person name="Wang N."/>
            <person name="Ito T."/>
            <person name="Mochizuki T."/>
            <person name="Akimcheva S."/>
            <person name="Bowman J.L."/>
            <person name="Cognat V."/>
            <person name="Marechal-Drouard L."/>
            <person name="Ekker H."/>
            <person name="Hong S.F."/>
            <person name="Kohchi T."/>
            <person name="Lin S.S."/>
            <person name="Liu L.D."/>
            <person name="Nakamura Y."/>
            <person name="Valeeva L.R."/>
            <person name="Shakirov E.V."/>
            <person name="Shippen D.E."/>
            <person name="Wei W.L."/>
            <person name="Yagura M."/>
            <person name="Yamaoka S."/>
            <person name="Yamato K.T."/>
            <person name="Liu C."/>
            <person name="Berger F."/>
        </authorList>
    </citation>
    <scope>NUCLEOTIDE SEQUENCE [LARGE SCALE GENOMIC DNA]</scope>
    <source>
        <strain evidence="5">Tak-1</strain>
    </source>
</reference>
<dbReference type="Proteomes" id="UP000077202">
    <property type="component" value="Unassembled WGS sequence"/>
</dbReference>
<dbReference type="GO" id="GO:0031146">
    <property type="term" value="P:SCF-dependent proteasomal ubiquitin-dependent protein catabolic process"/>
    <property type="evidence" value="ECO:0007669"/>
    <property type="project" value="TreeGrafter"/>
</dbReference>
<dbReference type="PANTHER" id="PTHR13318:SF74">
    <property type="entry name" value="OS02G0658500 PROTEIN"/>
    <property type="match status" value="1"/>
</dbReference>
<dbReference type="EMBL" id="AP019868">
    <property type="protein sequence ID" value="BBN06547.1"/>
    <property type="molecule type" value="Genomic_DNA"/>
</dbReference>
<accession>A0A176VUD6</accession>
<protein>
    <recommendedName>
        <fullName evidence="1">F-box domain-containing protein</fullName>
    </recommendedName>
</protein>
<sequence>MRAPGKGQGNKIDPAKTDITAALSDALLQRILLGVPAASRASCSLVCQRWLRLIDKDRKSLRLLNWAFLESGRLPKRFPDLTYIDLTWACMRDATTRNSICITLSNLDLSLHPQVAEPFSLEACIRTQQLAPEALDRGLAVLARGCPELQRLRIVDVGHAQAGAFSEWEFVSSNQKSSAFKGDSLVDVSSPNPLKPSGFKVERDAADVAELCQTPPQLKAIGFKEDATDVPASEPVQLSNIVIKPGFQKDDGFRISSNLHKVEGLGVKAVAQAALARSATALGVSLGPIEEDVGTPRSRRAKGIKGKGDGDAVLELGLLSLAKGCPMLQDLEVHQCTDETISSVVHFPNVQILRLVGTVEGFSHCSFTDVGLTILANKCRRLIKLELIGCEAGYAGISAIGQCCEMLEELTLSSTGFEEGWVAALGSFSCLKTLRLERCKYIDREPGPVEFLKRCPTLERLQLVCCDLRDRVAFGALLTVCKYVKELEFQDCWGLDDETFALTAHCRKIRLLSLDGCSLITAAGLEEMILMAKDLQRLRVVHCNNIRDSELSLAVDNIIVTLKEFRWRPDTKSLLAGTPTIGHAGRWFFRKA</sequence>
<reference evidence="2" key="2">
    <citation type="journal article" date="2019" name="Curr. Biol.">
        <title>Chromatin organization in early land plants reveals an ancestral association between H3K27me3, transposons, and constitutive heterochromatin.</title>
        <authorList>
            <person name="Montgomery S.A."/>
            <person name="Tanizawa Y."/>
            <person name="Galik B."/>
            <person name="Wang N."/>
            <person name="Ito T."/>
            <person name="Mochizuki T."/>
            <person name="Akimcheva S."/>
            <person name="Bowman J."/>
            <person name="Cognat V."/>
            <person name="Drouard L."/>
            <person name="Ekker H."/>
            <person name="Houng S."/>
            <person name="Kohchi T."/>
            <person name="Lin S."/>
            <person name="Liu L.D."/>
            <person name="Nakamura Y."/>
            <person name="Valeeva L.R."/>
            <person name="Shakirov E.V."/>
            <person name="Shippen D.E."/>
            <person name="Wei W."/>
            <person name="Yagura M."/>
            <person name="Yamaoka S."/>
            <person name="Yamato K.T."/>
            <person name="Liu C."/>
            <person name="Berger F."/>
        </authorList>
    </citation>
    <scope>NUCLEOTIDE SEQUENCE [LARGE SCALE GENOMIC DNA]</scope>
    <source>
        <strain evidence="2">Tak-1</strain>
    </source>
</reference>
<dbReference type="Proteomes" id="UP001162541">
    <property type="component" value="Chromosome 3"/>
</dbReference>
<dbReference type="GO" id="GO:0019005">
    <property type="term" value="C:SCF ubiquitin ligase complex"/>
    <property type="evidence" value="ECO:0007669"/>
    <property type="project" value="TreeGrafter"/>
</dbReference>
<gene>
    <name evidence="3" type="ORF">AXG93_4530s1160</name>
    <name evidence="2" type="ORF">Mp_3g22070</name>
</gene>
<proteinExistence type="predicted"/>
<dbReference type="InterPro" id="IPR036047">
    <property type="entry name" value="F-box-like_dom_sf"/>
</dbReference>
<evidence type="ECO:0000313" key="4">
    <source>
        <dbReference type="Proteomes" id="UP000077202"/>
    </source>
</evidence>
<dbReference type="SUPFAM" id="SSF81383">
    <property type="entry name" value="F-box domain"/>
    <property type="match status" value="1"/>
</dbReference>
<dbReference type="AlphaFoldDB" id="A0A176VUD6"/>
<dbReference type="SMART" id="SM00256">
    <property type="entry name" value="FBOX"/>
    <property type="match status" value="1"/>
</dbReference>
<dbReference type="Pfam" id="PF00646">
    <property type="entry name" value="F-box"/>
    <property type="match status" value="1"/>
</dbReference>
<dbReference type="Gene3D" id="1.20.1280.50">
    <property type="match status" value="1"/>
</dbReference>
<dbReference type="InterPro" id="IPR032675">
    <property type="entry name" value="LRR_dom_sf"/>
</dbReference>
<dbReference type="PANTHER" id="PTHR13318">
    <property type="entry name" value="PARTNER OF PAIRED, ISOFORM B-RELATED"/>
    <property type="match status" value="1"/>
</dbReference>